<dbReference type="InterPro" id="IPR056924">
    <property type="entry name" value="SH3_Tf2-1"/>
</dbReference>
<evidence type="ECO:0000259" key="2">
    <source>
        <dbReference type="Pfam" id="PF24626"/>
    </source>
</evidence>
<proteinExistence type="predicted"/>
<name>A0A2I0KVW4_PUNGR</name>
<feature type="domain" description="Tf2-1-like SH3-like" evidence="2">
    <location>
        <begin position="191"/>
        <end position="235"/>
    </location>
</feature>
<dbReference type="Pfam" id="PF24626">
    <property type="entry name" value="SH3_Tf2-1"/>
    <property type="match status" value="1"/>
</dbReference>
<dbReference type="AlphaFoldDB" id="A0A2I0KVW4"/>
<feature type="compositionally biased region" description="Polar residues" evidence="1">
    <location>
        <begin position="251"/>
        <end position="263"/>
    </location>
</feature>
<sequence>MVMRDNGDIVTDTEDSDTDDMPPLEDIPEEEYLAPDALTLVARRALSLQTKGVEKVQRENIFHTRYYVKDKVCSVIIDGGSCTNVASSTMVEKLGLPMLKHPRPYKLQRLNDSGELRVNKQEYEDVFPKETPHGLAPIRGIEYQIDFAPSVTIPNRPAYRSNPEETKELQRQEQYAKHANKGRHKMIFEPGDWVWLHMRKERFPAQRRSKLLPRRDGPFQVLKRINDNAYKLDLRGDDLRANPFQEEGNDANHSTTSRDPVQVPIGSTTRARAKKFKDELNGIGSCACMCIKKQQNDGKLSRIVLLEGIGINWECIFVPIHVVKDDWSSIVRTRMWTLVGARMPAFGLRGLGVSTFSWGRVTDMRYHFTTRRSRADKLPESRVALGSHVLTPEIR</sequence>
<protein>
    <recommendedName>
        <fullName evidence="2">Tf2-1-like SH3-like domain-containing protein</fullName>
    </recommendedName>
</protein>
<gene>
    <name evidence="3" type="ORF">CRG98_007612</name>
</gene>
<evidence type="ECO:0000313" key="3">
    <source>
        <dbReference type="EMBL" id="PKI71996.1"/>
    </source>
</evidence>
<feature type="region of interest" description="Disordered" evidence="1">
    <location>
        <begin position="241"/>
        <end position="263"/>
    </location>
</feature>
<feature type="region of interest" description="Disordered" evidence="1">
    <location>
        <begin position="1"/>
        <end position="23"/>
    </location>
</feature>
<comment type="caution">
    <text evidence="3">The sequence shown here is derived from an EMBL/GenBank/DDBJ whole genome shotgun (WGS) entry which is preliminary data.</text>
</comment>
<reference evidence="3 4" key="1">
    <citation type="submission" date="2017-11" db="EMBL/GenBank/DDBJ databases">
        <title>De-novo sequencing of pomegranate (Punica granatum L.) genome.</title>
        <authorList>
            <person name="Akparov Z."/>
            <person name="Amiraslanov A."/>
            <person name="Hajiyeva S."/>
            <person name="Abbasov M."/>
            <person name="Kaur K."/>
            <person name="Hamwieh A."/>
            <person name="Solovyev V."/>
            <person name="Salamov A."/>
            <person name="Braich B."/>
            <person name="Kosarev P."/>
            <person name="Mahmoud A."/>
            <person name="Hajiyev E."/>
            <person name="Babayeva S."/>
            <person name="Izzatullayeva V."/>
            <person name="Mammadov A."/>
            <person name="Mammadov A."/>
            <person name="Sharifova S."/>
            <person name="Ojaghi J."/>
            <person name="Eynullazada K."/>
            <person name="Bayramov B."/>
            <person name="Abdulazimova A."/>
            <person name="Shahmuradov I."/>
        </authorList>
    </citation>
    <scope>NUCLEOTIDE SEQUENCE [LARGE SCALE GENOMIC DNA]</scope>
    <source>
        <strain evidence="4">cv. AG2017</strain>
        <tissue evidence="3">Leaf</tissue>
    </source>
</reference>
<dbReference type="Proteomes" id="UP000233551">
    <property type="component" value="Unassembled WGS sequence"/>
</dbReference>
<dbReference type="PANTHER" id="PTHR35046">
    <property type="entry name" value="ZINC KNUCKLE (CCHC-TYPE) FAMILY PROTEIN"/>
    <property type="match status" value="1"/>
</dbReference>
<evidence type="ECO:0000256" key="1">
    <source>
        <dbReference type="SAM" id="MobiDB-lite"/>
    </source>
</evidence>
<keyword evidence="4" id="KW-1185">Reference proteome</keyword>
<dbReference type="STRING" id="22663.A0A2I0KVW4"/>
<accession>A0A2I0KVW4</accession>
<evidence type="ECO:0000313" key="4">
    <source>
        <dbReference type="Proteomes" id="UP000233551"/>
    </source>
</evidence>
<dbReference type="PANTHER" id="PTHR35046:SF9">
    <property type="entry name" value="RNA-DIRECTED DNA POLYMERASE"/>
    <property type="match status" value="1"/>
</dbReference>
<organism evidence="3 4">
    <name type="scientific">Punica granatum</name>
    <name type="common">Pomegranate</name>
    <dbReference type="NCBI Taxonomy" id="22663"/>
    <lineage>
        <taxon>Eukaryota</taxon>
        <taxon>Viridiplantae</taxon>
        <taxon>Streptophyta</taxon>
        <taxon>Embryophyta</taxon>
        <taxon>Tracheophyta</taxon>
        <taxon>Spermatophyta</taxon>
        <taxon>Magnoliopsida</taxon>
        <taxon>eudicotyledons</taxon>
        <taxon>Gunneridae</taxon>
        <taxon>Pentapetalae</taxon>
        <taxon>rosids</taxon>
        <taxon>malvids</taxon>
        <taxon>Myrtales</taxon>
        <taxon>Lythraceae</taxon>
        <taxon>Punica</taxon>
    </lineage>
</organism>
<dbReference type="EMBL" id="PGOL01000344">
    <property type="protein sequence ID" value="PKI71996.1"/>
    <property type="molecule type" value="Genomic_DNA"/>
</dbReference>
<feature type="compositionally biased region" description="Acidic residues" evidence="1">
    <location>
        <begin position="11"/>
        <end position="23"/>
    </location>
</feature>